<gene>
    <name evidence="3" type="ORF">LPP2_g34</name>
</gene>
<accession>A0AAE9PT89</accession>
<sequence>MARRTPTHKERVDALFDIWAFADLIGFRGGRKSFGAFHYELTDFLTQTQQHEDKDNRRRLVLAPRGHLKSTVCSVLYVLWRIYRNPDIRVLVGTNLKRLSRAFIRELRQYFEDTWLQQNVWNVRPHIEGALVPALSASDRRKRNSQRNNADYDEALATLTDDTKLIWSMEALQVIRPTVMKEPTVQTVSIGTTVTGDHYDLLILDDIVDFENSKTEDKAENILEWTRDLESVLDPRQEHVYHYNPVANKAGALVVGKTKCEFTDFVGDEAVILGTRYFQWDYYGYLLDEAEYLGIRSFMCNIYKNGEDDKDGYLWEERFNAEVVENIKRRLNSFRRFASQYLNRIVTADEQLLPQENVQYFHPASVDVSDDGFVSINRDGYKVRVKPMLVVDPAVSQKKTADNTVLTVGGYDNDKNLYIFDVKAGKFTPSETIKHIFTLADKYKLNAVTLETVGGFALLSYQVKDAFKTHRPLAIREYRPKGDKQGRITAMLEPHWSNKTIFMQSYLAIMPELKDELDSFPLSKHDDIVDTFAIICELAAPTRKEGQKRSTTPRRMYNTRYGGRRS</sequence>
<dbReference type="Gene3D" id="3.30.420.240">
    <property type="match status" value="1"/>
</dbReference>
<dbReference type="InterPro" id="IPR054762">
    <property type="entry name" value="Gp19_RNaseH-like"/>
</dbReference>
<keyword evidence="4" id="KW-1185">Reference proteome</keyword>
<dbReference type="EMBL" id="OP590147">
    <property type="protein sequence ID" value="UZV40002.1"/>
    <property type="molecule type" value="Genomic_DNA"/>
</dbReference>
<dbReference type="Pfam" id="PF22530">
    <property type="entry name" value="Terminase-T7_RNaseH-like"/>
    <property type="match status" value="1"/>
</dbReference>
<feature type="region of interest" description="Disordered" evidence="1">
    <location>
        <begin position="543"/>
        <end position="566"/>
    </location>
</feature>
<evidence type="ECO:0000256" key="1">
    <source>
        <dbReference type="SAM" id="MobiDB-lite"/>
    </source>
</evidence>
<name>A0AAE9PT89_9CAUD</name>
<proteinExistence type="predicted"/>
<evidence type="ECO:0000313" key="4">
    <source>
        <dbReference type="Proteomes" id="UP001222520"/>
    </source>
</evidence>
<evidence type="ECO:0000313" key="3">
    <source>
        <dbReference type="EMBL" id="UZV40002.1"/>
    </source>
</evidence>
<dbReference type="Gene3D" id="3.40.50.300">
    <property type="entry name" value="P-loop containing nucleotide triphosphate hydrolases"/>
    <property type="match status" value="1"/>
</dbReference>
<dbReference type="InterPro" id="IPR027417">
    <property type="entry name" value="P-loop_NTPase"/>
</dbReference>
<reference evidence="3 4" key="1">
    <citation type="journal article" date="2023" name="Harmful Algae">
        <title>Sequencing the genomes of LPP-1, the first isolated cyanophage, and its relative LPP-2 reveal different integration mechanisms in closely related phages.</title>
        <authorList>
            <person name="Shaalan H."/>
            <person name="Cattan-Tsaushu E."/>
            <person name="Li K."/>
            <person name="Avrani S."/>
        </authorList>
    </citation>
    <scope>NUCLEOTIDE SEQUENCE [LARGE SCALE GENOMIC DNA]</scope>
</reference>
<evidence type="ECO:0000259" key="2">
    <source>
        <dbReference type="Pfam" id="PF22530"/>
    </source>
</evidence>
<protein>
    <submittedName>
        <fullName evidence="3">Terminase</fullName>
    </submittedName>
</protein>
<dbReference type="Proteomes" id="UP001222520">
    <property type="component" value="Segment"/>
</dbReference>
<feature type="domain" description="Terminase large subunit ribonuclease H-like" evidence="2">
    <location>
        <begin position="391"/>
        <end position="496"/>
    </location>
</feature>
<organism evidence="3 4">
    <name type="scientific">Leptolyngbya phage LPP-2, strain SPI</name>
    <dbReference type="NCBI Taxonomy" id="2996053"/>
    <lineage>
        <taxon>Viruses</taxon>
        <taxon>Duplodnaviria</taxon>
        <taxon>Heunggongvirae</taxon>
        <taxon>Uroviricota</taxon>
        <taxon>Caudoviricetes</taxon>
        <taxon>Saffermanviridae</taxon>
        <taxon>Wumptrevirus</taxon>
        <taxon>Wumptrevirus LPP2</taxon>
    </lineage>
</organism>